<dbReference type="CDD" id="cd01991">
    <property type="entry name" value="Asn_synthase_B_C"/>
    <property type="match status" value="1"/>
</dbReference>
<keyword evidence="5 9" id="KW-0067">ATP-binding</keyword>
<keyword evidence="8" id="KW-0061">Asparagine biosynthesis</keyword>
<reference evidence="12" key="1">
    <citation type="submission" date="2022-05" db="EMBL/GenBank/DDBJ databases">
        <title>Single-amplified genomics reveal most streamlined microbe among free-living bacteria.</title>
        <authorList>
            <person name="Roda-Garcia J."/>
            <person name="Haro-Moreno J.M."/>
            <person name="Rodriguez-Valera F."/>
            <person name="Almagro-Moreno S."/>
            <person name="Lopez-Perez M."/>
        </authorList>
    </citation>
    <scope>NUCLEOTIDE SEQUENCE</scope>
    <source>
        <strain evidence="12">TMED112-D2-2</strain>
    </source>
</reference>
<evidence type="ECO:0000256" key="4">
    <source>
        <dbReference type="ARBA" id="ARBA00022741"/>
    </source>
</evidence>
<dbReference type="PANTHER" id="PTHR43284:SF1">
    <property type="entry name" value="ASPARAGINE SYNTHETASE"/>
    <property type="match status" value="1"/>
</dbReference>
<dbReference type="NCBIfam" id="TIGR01536">
    <property type="entry name" value="asn_synth_AEB"/>
    <property type="match status" value="1"/>
</dbReference>
<evidence type="ECO:0000313" key="12">
    <source>
        <dbReference type="EMBL" id="URQ62952.1"/>
    </source>
</evidence>
<evidence type="ECO:0000256" key="8">
    <source>
        <dbReference type="PIRSR" id="PIRSR001589-1"/>
    </source>
</evidence>
<name>A0A9Q8TZ58_9GAMM</name>
<protein>
    <recommendedName>
        <fullName evidence="3">asparagine synthase (glutamine-hydrolyzing)</fullName>
        <ecNumber evidence="3">6.3.5.4</ecNumber>
    </recommendedName>
</protein>
<dbReference type="InterPro" id="IPR017932">
    <property type="entry name" value="GATase_2_dom"/>
</dbReference>
<proteinExistence type="inferred from homology"/>
<dbReference type="GO" id="GO:0004066">
    <property type="term" value="F:asparagine synthase (glutamine-hydrolyzing) activity"/>
    <property type="evidence" value="ECO:0007669"/>
    <property type="project" value="UniProtKB-EC"/>
</dbReference>
<dbReference type="EC" id="6.3.5.4" evidence="3"/>
<keyword evidence="4 9" id="KW-0547">Nucleotide-binding</keyword>
<dbReference type="Pfam" id="PF13522">
    <property type="entry name" value="GATase_6"/>
    <property type="match status" value="1"/>
</dbReference>
<dbReference type="GO" id="GO:0006529">
    <property type="term" value="P:asparagine biosynthetic process"/>
    <property type="evidence" value="ECO:0007669"/>
    <property type="project" value="UniProtKB-KW"/>
</dbReference>
<dbReference type="PANTHER" id="PTHR43284">
    <property type="entry name" value="ASPARAGINE SYNTHETASE (GLUTAMINE-HYDROLYZING)"/>
    <property type="match status" value="1"/>
</dbReference>
<evidence type="ECO:0000256" key="5">
    <source>
        <dbReference type="ARBA" id="ARBA00022840"/>
    </source>
</evidence>
<dbReference type="Gene3D" id="3.60.20.10">
    <property type="entry name" value="Glutamine Phosphoribosylpyrophosphate, subunit 1, domain 1"/>
    <property type="match status" value="1"/>
</dbReference>
<dbReference type="GO" id="GO:0005524">
    <property type="term" value="F:ATP binding"/>
    <property type="evidence" value="ECO:0007669"/>
    <property type="project" value="UniProtKB-KW"/>
</dbReference>
<comment type="similarity">
    <text evidence="2">Belongs to the asparagine synthetase family.</text>
</comment>
<evidence type="ECO:0000256" key="6">
    <source>
        <dbReference type="ARBA" id="ARBA00022962"/>
    </source>
</evidence>
<dbReference type="InterPro" id="IPR033738">
    <property type="entry name" value="AsnB_N"/>
</dbReference>
<dbReference type="SUPFAM" id="SSF52402">
    <property type="entry name" value="Adenine nucleotide alpha hydrolases-like"/>
    <property type="match status" value="1"/>
</dbReference>
<organism evidence="12 13">
    <name type="scientific">SAR86 cluster bacterium</name>
    <dbReference type="NCBI Taxonomy" id="2030880"/>
    <lineage>
        <taxon>Bacteria</taxon>
        <taxon>Pseudomonadati</taxon>
        <taxon>Pseudomonadota</taxon>
        <taxon>Gammaproteobacteria</taxon>
        <taxon>SAR86 cluster</taxon>
    </lineage>
</organism>
<dbReference type="EMBL" id="CP097966">
    <property type="protein sequence ID" value="URQ62952.1"/>
    <property type="molecule type" value="Genomic_DNA"/>
</dbReference>
<evidence type="ECO:0000256" key="1">
    <source>
        <dbReference type="ARBA" id="ARBA00005187"/>
    </source>
</evidence>
<feature type="domain" description="Glutamine amidotransferase type-2" evidence="11">
    <location>
        <begin position="2"/>
        <end position="215"/>
    </location>
</feature>
<dbReference type="InterPro" id="IPR051786">
    <property type="entry name" value="ASN_synthetase/amidase"/>
</dbReference>
<dbReference type="InterPro" id="IPR006426">
    <property type="entry name" value="Asn_synth_AEB"/>
</dbReference>
<feature type="binding site" evidence="9">
    <location>
        <position position="308"/>
    </location>
    <ligand>
        <name>ATP</name>
        <dbReference type="ChEBI" id="CHEBI:30616"/>
    </ligand>
</feature>
<keyword evidence="13" id="KW-1185">Reference proteome</keyword>
<evidence type="ECO:0000256" key="2">
    <source>
        <dbReference type="ARBA" id="ARBA00005752"/>
    </source>
</evidence>
<dbReference type="PROSITE" id="PS51278">
    <property type="entry name" value="GATASE_TYPE_2"/>
    <property type="match status" value="1"/>
</dbReference>
<dbReference type="PIRSF" id="PIRSF001589">
    <property type="entry name" value="Asn_synthetase_glu-h"/>
    <property type="match status" value="1"/>
</dbReference>
<dbReference type="CDD" id="cd00712">
    <property type="entry name" value="AsnB"/>
    <property type="match status" value="1"/>
</dbReference>
<dbReference type="GO" id="GO:0005829">
    <property type="term" value="C:cytosol"/>
    <property type="evidence" value="ECO:0007669"/>
    <property type="project" value="TreeGrafter"/>
</dbReference>
<evidence type="ECO:0000256" key="3">
    <source>
        <dbReference type="ARBA" id="ARBA00012737"/>
    </source>
</evidence>
<keyword evidence="6 8" id="KW-0315">Glutamine amidotransferase</keyword>
<keyword evidence="12" id="KW-0436">Ligase</keyword>
<dbReference type="InterPro" id="IPR014729">
    <property type="entry name" value="Rossmann-like_a/b/a_fold"/>
</dbReference>
<feature type="site" description="Important for beta-aspartyl-AMP intermediate formation" evidence="10">
    <location>
        <position position="383"/>
    </location>
</feature>
<evidence type="ECO:0000256" key="7">
    <source>
        <dbReference type="ARBA" id="ARBA00048741"/>
    </source>
</evidence>
<gene>
    <name evidence="12" type="primary">asnB</name>
    <name evidence="12" type="ORF">M9B40_04315</name>
</gene>
<dbReference type="Pfam" id="PF00733">
    <property type="entry name" value="Asn_synthase"/>
    <property type="match status" value="1"/>
</dbReference>
<feature type="active site" description="For GATase activity" evidence="8">
    <location>
        <position position="2"/>
    </location>
</feature>
<dbReference type="SUPFAM" id="SSF56235">
    <property type="entry name" value="N-terminal nucleophile aminohydrolases (Ntn hydrolases)"/>
    <property type="match status" value="1"/>
</dbReference>
<evidence type="ECO:0000259" key="11">
    <source>
        <dbReference type="PROSITE" id="PS51278"/>
    </source>
</evidence>
<feature type="binding site" evidence="9">
    <location>
        <position position="101"/>
    </location>
    <ligand>
        <name>L-glutamine</name>
        <dbReference type="ChEBI" id="CHEBI:58359"/>
    </ligand>
</feature>
<keyword evidence="8" id="KW-0028">Amino-acid biosynthesis</keyword>
<evidence type="ECO:0000256" key="10">
    <source>
        <dbReference type="PIRSR" id="PIRSR001589-3"/>
    </source>
</evidence>
<evidence type="ECO:0000256" key="9">
    <source>
        <dbReference type="PIRSR" id="PIRSR001589-2"/>
    </source>
</evidence>
<dbReference type="Proteomes" id="UP001056381">
    <property type="component" value="Chromosome"/>
</dbReference>
<sequence>MCGIYFSYSDRRFPQSEQEVNLSMQKIKHRGPDASGVSVFPLEDAFVALGHRRLSILDLNERSNQPFHSERYALTYNGEIYNHLDLRKNFLKDFSFKTTSDTETLICMIDKFGLDETLKNLNGMFSFSIYDKLNNEIHLARDRAGEKPLYICCFEGVFAASSDLITFEDISSFQKIICEKALMEYLNFGYVPAPKTIFKNIFKVPPATSISIKLDQLKLKNFDTFRDFCEQDSVSLKEFWTLHEAKTLDVGIKYSDVKQTLNQKLSNAIKLQQLSDVPLGCFLSGGIDSTLIASLMSKANKDTKTFTIGFEFSEYDESIHAERIAKYLKTDHKTVICSTKETQEIIKSLNKAYTEPFADSSQIPTMMISKIASQDVKVVLTGDCGDELFGGYNRYIIASRYLKIFYLLPYAIRKVLLSILGSGGKQLFELVFSTILKGFFSGNLSQRADKAFEKINHIDSQYNYYSSMIREWKSDDEILVNNQPDCHYEDIFNEFSTKGFIEKMMYTDFKTYMVDDILCKVDRAAMFHSLETRVPFLDKDVIEYAYSIPEKFKIKGSNSKIILKDLISNYLPRELIERPKQGFGVPISKWMQTDLNKWTKEMLSKDINDTHGFFNQQVVEKFLSEHLEGKKNHEHKLWSLIQFNSWYVERYK</sequence>
<dbReference type="Gene3D" id="3.40.50.620">
    <property type="entry name" value="HUPs"/>
    <property type="match status" value="1"/>
</dbReference>
<comment type="catalytic activity">
    <reaction evidence="7">
        <text>L-aspartate + L-glutamine + ATP + H2O = L-asparagine + L-glutamate + AMP + diphosphate + H(+)</text>
        <dbReference type="Rhea" id="RHEA:12228"/>
        <dbReference type="ChEBI" id="CHEBI:15377"/>
        <dbReference type="ChEBI" id="CHEBI:15378"/>
        <dbReference type="ChEBI" id="CHEBI:29985"/>
        <dbReference type="ChEBI" id="CHEBI:29991"/>
        <dbReference type="ChEBI" id="CHEBI:30616"/>
        <dbReference type="ChEBI" id="CHEBI:33019"/>
        <dbReference type="ChEBI" id="CHEBI:58048"/>
        <dbReference type="ChEBI" id="CHEBI:58359"/>
        <dbReference type="ChEBI" id="CHEBI:456215"/>
        <dbReference type="EC" id="6.3.5.4"/>
    </reaction>
</comment>
<accession>A0A9Q8TZ58</accession>
<comment type="pathway">
    <text evidence="1">Amino-acid biosynthesis; L-asparagine biosynthesis; L-asparagine from L-aspartate (L-Gln route): step 1/1.</text>
</comment>
<dbReference type="AlphaFoldDB" id="A0A9Q8TZ58"/>
<dbReference type="InterPro" id="IPR029055">
    <property type="entry name" value="Ntn_hydrolases_N"/>
</dbReference>
<dbReference type="InterPro" id="IPR001962">
    <property type="entry name" value="Asn_synthase"/>
</dbReference>
<evidence type="ECO:0000313" key="13">
    <source>
        <dbReference type="Proteomes" id="UP001056381"/>
    </source>
</evidence>